<evidence type="ECO:0000313" key="5">
    <source>
        <dbReference type="EMBL" id="SEM34942.1"/>
    </source>
</evidence>
<dbReference type="Gene3D" id="3.40.630.40">
    <property type="entry name" value="Zn-dependent exopeptidases"/>
    <property type="match status" value="1"/>
</dbReference>
<dbReference type="STRING" id="573321.SAMN04488505_104128"/>
<dbReference type="CDD" id="cd02696">
    <property type="entry name" value="MurNAc-LAA"/>
    <property type="match status" value="1"/>
</dbReference>
<evidence type="ECO:0000256" key="1">
    <source>
        <dbReference type="ARBA" id="ARBA00001561"/>
    </source>
</evidence>
<protein>
    <recommendedName>
        <fullName evidence="2">N-acetylmuramoyl-L-alanine amidase</fullName>
        <ecNumber evidence="2">3.5.1.28</ecNumber>
    </recommendedName>
</protein>
<dbReference type="GO" id="GO:0009253">
    <property type="term" value="P:peptidoglycan catabolic process"/>
    <property type="evidence" value="ECO:0007669"/>
    <property type="project" value="InterPro"/>
</dbReference>
<dbReference type="PANTHER" id="PTHR30404">
    <property type="entry name" value="N-ACETYLMURAMOYL-L-ALANINE AMIDASE"/>
    <property type="match status" value="1"/>
</dbReference>
<evidence type="ECO:0000256" key="3">
    <source>
        <dbReference type="ARBA" id="ARBA00022801"/>
    </source>
</evidence>
<dbReference type="InterPro" id="IPR002508">
    <property type="entry name" value="MurNAc-LAA_cat"/>
</dbReference>
<feature type="domain" description="MurNAc-LAA" evidence="4">
    <location>
        <begin position="99"/>
        <end position="288"/>
    </location>
</feature>
<sequence length="423" mass="47966">MRWNRFWILGCGTLFIFTLFIRATDKPFKRKQDKPLRTIVIDAGHGGQDIGARGSYSTEKEVTLDVALKLGKIIEENMPDVKVVYTRKVDRFDDPRRKAEIANDARGDLFISIHCNSAPKSRHVTGYKTVYRKKGKRKIAVKQPIYEYSPSQAQGTETYVWATSKNNAKMESLKTSSVMVLDGNSEEAKEVMDAADPETFIMLNTLRNAFFDQSLRLSTMVEDEFTKVGRISRGARQRNEKGIWVLQATAMPSVLVELGFISNPDEEEYLNSANGQQETAQCIYKAIKRYKEELERFGNFKEEAAPPPQPVVPQPVVQPVIETGYKQPRKTSATAASSSLMYKVQLLVSDKNYSAKSPIFKKMGGPIKQERVIINRKKFNKYIWGSFRTEPEAGAALRKAKRMGFKDAFIVPYKNGLKLEAQM</sequence>
<organism evidence="5 6">
    <name type="scientific">Chitinophaga rupis</name>
    <dbReference type="NCBI Taxonomy" id="573321"/>
    <lineage>
        <taxon>Bacteria</taxon>
        <taxon>Pseudomonadati</taxon>
        <taxon>Bacteroidota</taxon>
        <taxon>Chitinophagia</taxon>
        <taxon>Chitinophagales</taxon>
        <taxon>Chitinophagaceae</taxon>
        <taxon>Chitinophaga</taxon>
    </lineage>
</organism>
<reference evidence="5 6" key="1">
    <citation type="submission" date="2016-10" db="EMBL/GenBank/DDBJ databases">
        <authorList>
            <person name="de Groot N.N."/>
        </authorList>
    </citation>
    <scope>NUCLEOTIDE SEQUENCE [LARGE SCALE GENOMIC DNA]</scope>
    <source>
        <strain evidence="5 6">DSM 21039</strain>
    </source>
</reference>
<dbReference type="EC" id="3.5.1.28" evidence="2"/>
<evidence type="ECO:0000313" key="6">
    <source>
        <dbReference type="Proteomes" id="UP000198984"/>
    </source>
</evidence>
<dbReference type="AlphaFoldDB" id="A0A1H7XLY8"/>
<comment type="catalytic activity">
    <reaction evidence="1">
        <text>Hydrolyzes the link between N-acetylmuramoyl residues and L-amino acid residues in certain cell-wall glycopeptides.</text>
        <dbReference type="EC" id="3.5.1.28"/>
    </reaction>
</comment>
<dbReference type="Pfam" id="PF01520">
    <property type="entry name" value="Amidase_3"/>
    <property type="match status" value="1"/>
</dbReference>
<dbReference type="RefSeq" id="WP_089914619.1">
    <property type="nucleotide sequence ID" value="NZ_FOBB01000004.1"/>
</dbReference>
<dbReference type="SMART" id="SM00646">
    <property type="entry name" value="Ami_3"/>
    <property type="match status" value="1"/>
</dbReference>
<gene>
    <name evidence="5" type="ORF">SAMN04488505_104128</name>
</gene>
<proteinExistence type="predicted"/>
<accession>A0A1H7XLY8</accession>
<evidence type="ECO:0000259" key="4">
    <source>
        <dbReference type="SMART" id="SM00646"/>
    </source>
</evidence>
<dbReference type="PANTHER" id="PTHR30404:SF0">
    <property type="entry name" value="N-ACETYLMURAMOYL-L-ALANINE AMIDASE AMIC"/>
    <property type="match status" value="1"/>
</dbReference>
<dbReference type="EMBL" id="FOBB01000004">
    <property type="protein sequence ID" value="SEM34942.1"/>
    <property type="molecule type" value="Genomic_DNA"/>
</dbReference>
<dbReference type="GO" id="GO:0008745">
    <property type="term" value="F:N-acetylmuramoyl-L-alanine amidase activity"/>
    <property type="evidence" value="ECO:0007669"/>
    <property type="project" value="UniProtKB-EC"/>
</dbReference>
<dbReference type="GO" id="GO:0030288">
    <property type="term" value="C:outer membrane-bounded periplasmic space"/>
    <property type="evidence" value="ECO:0007669"/>
    <property type="project" value="TreeGrafter"/>
</dbReference>
<dbReference type="InterPro" id="IPR050695">
    <property type="entry name" value="N-acetylmuramoyl_amidase_3"/>
</dbReference>
<keyword evidence="6" id="KW-1185">Reference proteome</keyword>
<dbReference type="SUPFAM" id="SSF53187">
    <property type="entry name" value="Zn-dependent exopeptidases"/>
    <property type="match status" value="1"/>
</dbReference>
<name>A0A1H7XLY8_9BACT</name>
<dbReference type="Proteomes" id="UP000198984">
    <property type="component" value="Unassembled WGS sequence"/>
</dbReference>
<evidence type="ECO:0000256" key="2">
    <source>
        <dbReference type="ARBA" id="ARBA00011901"/>
    </source>
</evidence>
<keyword evidence="3" id="KW-0378">Hydrolase</keyword>
<dbReference type="OrthoDB" id="9806267at2"/>